<evidence type="ECO:0000313" key="2">
    <source>
        <dbReference type="EMBL" id="BAT13666.1"/>
    </source>
</evidence>
<protein>
    <submittedName>
        <fullName evidence="2">Os11g0297400 protein</fullName>
    </submittedName>
</protein>
<dbReference type="Proteomes" id="UP000059680">
    <property type="component" value="Chromosome 11"/>
</dbReference>
<feature type="compositionally biased region" description="Basic and acidic residues" evidence="1">
    <location>
        <begin position="167"/>
        <end position="185"/>
    </location>
</feature>
<dbReference type="PaxDb" id="39947-A0A0N7KSS9"/>
<feature type="compositionally biased region" description="Basic residues" evidence="1">
    <location>
        <begin position="147"/>
        <end position="166"/>
    </location>
</feature>
<reference evidence="2 3" key="3">
    <citation type="journal article" date="2013" name="Rice">
        <title>Improvement of the Oryza sativa Nipponbare reference genome using next generation sequence and optical map data.</title>
        <authorList>
            <person name="Kawahara Y."/>
            <person name="de la Bastide M."/>
            <person name="Hamilton J.P."/>
            <person name="Kanamori H."/>
            <person name="McCombie W.R."/>
            <person name="Ouyang S."/>
            <person name="Schwartz D.C."/>
            <person name="Tanaka T."/>
            <person name="Wu J."/>
            <person name="Zhou S."/>
            <person name="Childs K.L."/>
            <person name="Davidson R.M."/>
            <person name="Lin H."/>
            <person name="Quesada-Ocampo L."/>
            <person name="Vaillancourt B."/>
            <person name="Sakai H."/>
            <person name="Lee S.S."/>
            <person name="Kim J."/>
            <person name="Numa H."/>
            <person name="Itoh T."/>
            <person name="Buell C.R."/>
            <person name="Matsumoto T."/>
        </authorList>
    </citation>
    <scope>NUCLEOTIDE SEQUENCE [LARGE SCALE GENOMIC DNA]</scope>
    <source>
        <strain evidence="3">cv. Nipponbare</strain>
    </source>
</reference>
<organism evidence="2 3">
    <name type="scientific">Oryza sativa subsp. japonica</name>
    <name type="common">Rice</name>
    <dbReference type="NCBI Taxonomy" id="39947"/>
    <lineage>
        <taxon>Eukaryota</taxon>
        <taxon>Viridiplantae</taxon>
        <taxon>Streptophyta</taxon>
        <taxon>Embryophyta</taxon>
        <taxon>Tracheophyta</taxon>
        <taxon>Spermatophyta</taxon>
        <taxon>Magnoliopsida</taxon>
        <taxon>Liliopsida</taxon>
        <taxon>Poales</taxon>
        <taxon>Poaceae</taxon>
        <taxon>BOP clade</taxon>
        <taxon>Oryzoideae</taxon>
        <taxon>Oryzeae</taxon>
        <taxon>Oryzinae</taxon>
        <taxon>Oryza</taxon>
        <taxon>Oryza sativa</taxon>
    </lineage>
</organism>
<name>A0A0N7KSS9_ORYSJ</name>
<dbReference type="AlphaFoldDB" id="A0A0N7KSS9"/>
<dbReference type="Gramene" id="Os11t0297400-00">
    <property type="protein sequence ID" value="Os11t0297400-00"/>
    <property type="gene ID" value="Os11g0297400"/>
</dbReference>
<sequence>MCLQHAEVWRFVNELPCRPLTKAAPYLLAVAGSSPGVSWPRPHRGSLKMFTLGDHMARPSACPRFAPPQEHMCIYAYLADAEPEAVVEGGGGVDDLREAGGGARGAVAEVDALPGDGQPVQRLRPPLVHRDPQPRHPGRLVPELPHLLRRRQPRHQVRRPLLRRQRRVAEREPLLRRRRPAREPRVAAPRHPAQHRQRRHRRHHRRKHA</sequence>
<proteinExistence type="predicted"/>
<reference evidence="2 3" key="2">
    <citation type="journal article" date="2013" name="Plant Cell Physiol.">
        <title>Rice Annotation Project Database (RAP-DB): an integrative and interactive database for rice genomics.</title>
        <authorList>
            <person name="Sakai H."/>
            <person name="Lee S.S."/>
            <person name="Tanaka T."/>
            <person name="Numa H."/>
            <person name="Kim J."/>
            <person name="Kawahara Y."/>
            <person name="Wakimoto H."/>
            <person name="Yang C.C."/>
            <person name="Iwamoto M."/>
            <person name="Abe T."/>
            <person name="Yamada Y."/>
            <person name="Muto A."/>
            <person name="Inokuchi H."/>
            <person name="Ikemura T."/>
            <person name="Matsumoto T."/>
            <person name="Sasaki T."/>
            <person name="Itoh T."/>
        </authorList>
    </citation>
    <scope>NUCLEOTIDE SEQUENCE [LARGE SCALE GENOMIC DNA]</scope>
    <source>
        <strain evidence="3">cv. Nipponbare</strain>
    </source>
</reference>
<feature type="non-terminal residue" evidence="2">
    <location>
        <position position="1"/>
    </location>
</feature>
<feature type="region of interest" description="Disordered" evidence="1">
    <location>
        <begin position="110"/>
        <end position="209"/>
    </location>
</feature>
<evidence type="ECO:0000313" key="3">
    <source>
        <dbReference type="Proteomes" id="UP000059680"/>
    </source>
</evidence>
<accession>A0A0N7KSS9</accession>
<reference evidence="3" key="1">
    <citation type="journal article" date="2005" name="Nature">
        <title>The map-based sequence of the rice genome.</title>
        <authorList>
            <consortium name="International rice genome sequencing project (IRGSP)"/>
            <person name="Matsumoto T."/>
            <person name="Wu J."/>
            <person name="Kanamori H."/>
            <person name="Katayose Y."/>
            <person name="Fujisawa M."/>
            <person name="Namiki N."/>
            <person name="Mizuno H."/>
            <person name="Yamamoto K."/>
            <person name="Antonio B.A."/>
            <person name="Baba T."/>
            <person name="Sakata K."/>
            <person name="Nagamura Y."/>
            <person name="Aoki H."/>
            <person name="Arikawa K."/>
            <person name="Arita K."/>
            <person name="Bito T."/>
            <person name="Chiden Y."/>
            <person name="Fujitsuka N."/>
            <person name="Fukunaka R."/>
            <person name="Hamada M."/>
            <person name="Harada C."/>
            <person name="Hayashi A."/>
            <person name="Hijishita S."/>
            <person name="Honda M."/>
            <person name="Hosokawa S."/>
            <person name="Ichikawa Y."/>
            <person name="Idonuma A."/>
            <person name="Iijima M."/>
            <person name="Ikeda M."/>
            <person name="Ikeno M."/>
            <person name="Ito K."/>
            <person name="Ito S."/>
            <person name="Ito T."/>
            <person name="Ito Y."/>
            <person name="Ito Y."/>
            <person name="Iwabuchi A."/>
            <person name="Kamiya K."/>
            <person name="Karasawa W."/>
            <person name="Kurita K."/>
            <person name="Katagiri S."/>
            <person name="Kikuta A."/>
            <person name="Kobayashi H."/>
            <person name="Kobayashi N."/>
            <person name="Machita K."/>
            <person name="Maehara T."/>
            <person name="Masukawa M."/>
            <person name="Mizubayashi T."/>
            <person name="Mukai Y."/>
            <person name="Nagasaki H."/>
            <person name="Nagata Y."/>
            <person name="Naito S."/>
            <person name="Nakashima M."/>
            <person name="Nakama Y."/>
            <person name="Nakamichi Y."/>
            <person name="Nakamura M."/>
            <person name="Meguro A."/>
            <person name="Negishi M."/>
            <person name="Ohta I."/>
            <person name="Ohta T."/>
            <person name="Okamoto M."/>
            <person name="Ono N."/>
            <person name="Saji S."/>
            <person name="Sakaguchi M."/>
            <person name="Sakai K."/>
            <person name="Shibata M."/>
            <person name="Shimokawa T."/>
            <person name="Song J."/>
            <person name="Takazaki Y."/>
            <person name="Terasawa K."/>
            <person name="Tsugane M."/>
            <person name="Tsuji K."/>
            <person name="Ueda S."/>
            <person name="Waki K."/>
            <person name="Yamagata H."/>
            <person name="Yamamoto M."/>
            <person name="Yamamoto S."/>
            <person name="Yamane H."/>
            <person name="Yoshiki S."/>
            <person name="Yoshihara R."/>
            <person name="Yukawa K."/>
            <person name="Zhong H."/>
            <person name="Yano M."/>
            <person name="Yuan Q."/>
            <person name="Ouyang S."/>
            <person name="Liu J."/>
            <person name="Jones K.M."/>
            <person name="Gansberger K."/>
            <person name="Moffat K."/>
            <person name="Hill J."/>
            <person name="Bera J."/>
            <person name="Fadrosh D."/>
            <person name="Jin S."/>
            <person name="Johri S."/>
            <person name="Kim M."/>
            <person name="Overton L."/>
            <person name="Reardon M."/>
            <person name="Tsitrin T."/>
            <person name="Vuong H."/>
            <person name="Weaver B."/>
            <person name="Ciecko A."/>
            <person name="Tallon L."/>
            <person name="Jackson J."/>
            <person name="Pai G."/>
            <person name="Aken S.V."/>
            <person name="Utterback T."/>
            <person name="Reidmuller S."/>
            <person name="Feldblyum T."/>
            <person name="Hsiao J."/>
            <person name="Zismann V."/>
            <person name="Iobst S."/>
            <person name="de Vazeille A.R."/>
            <person name="Buell C.R."/>
            <person name="Ying K."/>
            <person name="Li Y."/>
            <person name="Lu T."/>
            <person name="Huang Y."/>
            <person name="Zhao Q."/>
            <person name="Feng Q."/>
            <person name="Zhang L."/>
            <person name="Zhu J."/>
            <person name="Weng Q."/>
            <person name="Mu J."/>
            <person name="Lu Y."/>
            <person name="Fan D."/>
            <person name="Liu Y."/>
            <person name="Guan J."/>
            <person name="Zhang Y."/>
            <person name="Yu S."/>
            <person name="Liu X."/>
            <person name="Zhang Y."/>
            <person name="Hong G."/>
            <person name="Han B."/>
            <person name="Choisne N."/>
            <person name="Demange N."/>
            <person name="Orjeda G."/>
            <person name="Samain S."/>
            <person name="Cattolico L."/>
            <person name="Pelletier E."/>
            <person name="Couloux A."/>
            <person name="Segurens B."/>
            <person name="Wincker P."/>
            <person name="D'Hont A."/>
            <person name="Scarpelli C."/>
            <person name="Weissenbach J."/>
            <person name="Salanoubat M."/>
            <person name="Quetier F."/>
            <person name="Yu Y."/>
            <person name="Kim H.R."/>
            <person name="Rambo T."/>
            <person name="Currie J."/>
            <person name="Collura K."/>
            <person name="Luo M."/>
            <person name="Yang T."/>
            <person name="Ammiraju J.S.S."/>
            <person name="Engler F."/>
            <person name="Soderlund C."/>
            <person name="Wing R.A."/>
            <person name="Palmer L.E."/>
            <person name="de la Bastide M."/>
            <person name="Spiegel L."/>
            <person name="Nascimento L."/>
            <person name="Zutavern T."/>
            <person name="O'Shaughnessy A."/>
            <person name="Dike S."/>
            <person name="Dedhia N."/>
            <person name="Preston R."/>
            <person name="Balija V."/>
            <person name="McCombie W.R."/>
            <person name="Chow T."/>
            <person name="Chen H."/>
            <person name="Chung M."/>
            <person name="Chen C."/>
            <person name="Shaw J."/>
            <person name="Wu H."/>
            <person name="Hsiao K."/>
            <person name="Chao Y."/>
            <person name="Chu M."/>
            <person name="Cheng C."/>
            <person name="Hour A."/>
            <person name="Lee P."/>
            <person name="Lin S."/>
            <person name="Lin Y."/>
            <person name="Liou J."/>
            <person name="Liu S."/>
            <person name="Hsing Y."/>
            <person name="Raghuvanshi S."/>
            <person name="Mohanty A."/>
            <person name="Bharti A.K."/>
            <person name="Gaur A."/>
            <person name="Gupta V."/>
            <person name="Kumar D."/>
            <person name="Ravi V."/>
            <person name="Vij S."/>
            <person name="Kapur A."/>
            <person name="Khurana P."/>
            <person name="Khurana P."/>
            <person name="Khurana J.P."/>
            <person name="Tyagi A.K."/>
            <person name="Gaikwad K."/>
            <person name="Singh A."/>
            <person name="Dalal V."/>
            <person name="Srivastava S."/>
            <person name="Dixit A."/>
            <person name="Pal A.K."/>
            <person name="Ghazi I.A."/>
            <person name="Yadav M."/>
            <person name="Pandit A."/>
            <person name="Bhargava A."/>
            <person name="Sureshbabu K."/>
            <person name="Batra K."/>
            <person name="Sharma T.R."/>
            <person name="Mohapatra T."/>
            <person name="Singh N.K."/>
            <person name="Messing J."/>
            <person name="Nelson A.B."/>
            <person name="Fuks G."/>
            <person name="Kavchok S."/>
            <person name="Keizer G."/>
            <person name="Linton E."/>
            <person name="Llaca V."/>
            <person name="Song R."/>
            <person name="Tanyolac B."/>
            <person name="Young S."/>
            <person name="Ho-Il K."/>
            <person name="Hahn J.H."/>
            <person name="Sangsakoo G."/>
            <person name="Vanavichit A."/>
            <person name="de Mattos Luiz.A.T."/>
            <person name="Zimmer P.D."/>
            <person name="Malone G."/>
            <person name="Dellagostin O."/>
            <person name="de Oliveira A.C."/>
            <person name="Bevan M."/>
            <person name="Bancroft I."/>
            <person name="Minx P."/>
            <person name="Cordum H."/>
            <person name="Wilson R."/>
            <person name="Cheng Z."/>
            <person name="Jin W."/>
            <person name="Jiang J."/>
            <person name="Leong S.A."/>
            <person name="Iwama H."/>
            <person name="Gojobori T."/>
            <person name="Itoh T."/>
            <person name="Niimura Y."/>
            <person name="Fujii Y."/>
            <person name="Habara T."/>
            <person name="Sakai H."/>
            <person name="Sato Y."/>
            <person name="Wilson G."/>
            <person name="Kumar K."/>
            <person name="McCouch S."/>
            <person name="Juretic N."/>
            <person name="Hoen D."/>
            <person name="Wright S."/>
            <person name="Bruskiewich R."/>
            <person name="Bureau T."/>
            <person name="Miyao A."/>
            <person name="Hirochika H."/>
            <person name="Nishikawa T."/>
            <person name="Kadowaki K."/>
            <person name="Sugiura M."/>
            <person name="Burr B."/>
            <person name="Sasaki T."/>
        </authorList>
    </citation>
    <scope>NUCLEOTIDE SEQUENCE [LARGE SCALE GENOMIC DNA]</scope>
    <source>
        <strain evidence="3">cv. Nipponbare</strain>
    </source>
</reference>
<dbReference type="EMBL" id="AP014967">
    <property type="protein sequence ID" value="BAT13666.1"/>
    <property type="molecule type" value="Genomic_DNA"/>
</dbReference>
<dbReference type="InParanoid" id="A0A0N7KSS9"/>
<keyword evidence="3" id="KW-1185">Reference proteome</keyword>
<feature type="compositionally biased region" description="Basic residues" evidence="1">
    <location>
        <begin position="192"/>
        <end position="209"/>
    </location>
</feature>
<gene>
    <name evidence="2" type="ordered locus">Os11g0297400</name>
    <name evidence="2" type="ORF">OSNPB_110297400</name>
</gene>
<evidence type="ECO:0000256" key="1">
    <source>
        <dbReference type="SAM" id="MobiDB-lite"/>
    </source>
</evidence>